<evidence type="ECO:0000313" key="2">
    <source>
        <dbReference type="Proteomes" id="UP001165653"/>
    </source>
</evidence>
<dbReference type="RefSeq" id="WP_264515341.1">
    <property type="nucleotide sequence ID" value="NZ_JAPDDR010000010.1"/>
</dbReference>
<sequence>MRLIEDAAKIDIPEGAEGLRFRYIPPVDPIYFAKIEIPEASQKDLEAEIGRLQASEDFSDDLANDRCAWWPKHFENTLVSRKAIGKSSYLDARLVREDGRLILYLKYVSF</sequence>
<comment type="caution">
    <text evidence="1">The sequence shown here is derived from an EMBL/GenBank/DDBJ whole genome shotgun (WGS) entry which is preliminary data.</text>
</comment>
<evidence type="ECO:0000313" key="1">
    <source>
        <dbReference type="EMBL" id="MCW1915782.1"/>
    </source>
</evidence>
<dbReference type="Proteomes" id="UP001165653">
    <property type="component" value="Unassembled WGS sequence"/>
</dbReference>
<organism evidence="1 2">
    <name type="scientific">Luteolibacter rhizosphaerae</name>
    <dbReference type="NCBI Taxonomy" id="2989719"/>
    <lineage>
        <taxon>Bacteria</taxon>
        <taxon>Pseudomonadati</taxon>
        <taxon>Verrucomicrobiota</taxon>
        <taxon>Verrucomicrobiia</taxon>
        <taxon>Verrucomicrobiales</taxon>
        <taxon>Verrucomicrobiaceae</taxon>
        <taxon>Luteolibacter</taxon>
    </lineage>
</organism>
<name>A0ABT3G828_9BACT</name>
<proteinExistence type="predicted"/>
<gene>
    <name evidence="1" type="ORF">OJ996_19505</name>
</gene>
<protein>
    <submittedName>
        <fullName evidence="1">Uncharacterized protein</fullName>
    </submittedName>
</protein>
<accession>A0ABT3G828</accession>
<keyword evidence="2" id="KW-1185">Reference proteome</keyword>
<reference evidence="1" key="1">
    <citation type="submission" date="2022-10" db="EMBL/GenBank/DDBJ databases">
        <title>Luteolibacter sp. GHJ8, whole genome shotgun sequencing project.</title>
        <authorList>
            <person name="Zhao G."/>
            <person name="Shen L."/>
        </authorList>
    </citation>
    <scope>NUCLEOTIDE SEQUENCE</scope>
    <source>
        <strain evidence="1">GHJ8</strain>
    </source>
</reference>
<dbReference type="EMBL" id="JAPDDR010000010">
    <property type="protein sequence ID" value="MCW1915782.1"/>
    <property type="molecule type" value="Genomic_DNA"/>
</dbReference>